<dbReference type="PROSITE" id="PS50088">
    <property type="entry name" value="ANK_REPEAT"/>
    <property type="match status" value="1"/>
</dbReference>
<reference evidence="4" key="1">
    <citation type="journal article" date="2020" name="Stud. Mycol.">
        <title>101 Dothideomycetes genomes: a test case for predicting lifestyles and emergence of pathogens.</title>
        <authorList>
            <person name="Haridas S."/>
            <person name="Albert R."/>
            <person name="Binder M."/>
            <person name="Bloem J."/>
            <person name="Labutti K."/>
            <person name="Salamov A."/>
            <person name="Andreopoulos B."/>
            <person name="Baker S."/>
            <person name="Barry K."/>
            <person name="Bills G."/>
            <person name="Bluhm B."/>
            <person name="Cannon C."/>
            <person name="Castanera R."/>
            <person name="Culley D."/>
            <person name="Daum C."/>
            <person name="Ezra D."/>
            <person name="Gonzalez J."/>
            <person name="Henrissat B."/>
            <person name="Kuo A."/>
            <person name="Liang C."/>
            <person name="Lipzen A."/>
            <person name="Lutzoni F."/>
            <person name="Magnuson J."/>
            <person name="Mondo S."/>
            <person name="Nolan M."/>
            <person name="Ohm R."/>
            <person name="Pangilinan J."/>
            <person name="Park H.-J."/>
            <person name="Ramirez L."/>
            <person name="Alfaro M."/>
            <person name="Sun H."/>
            <person name="Tritt A."/>
            <person name="Yoshinaga Y."/>
            <person name="Zwiers L.-H."/>
            <person name="Turgeon B."/>
            <person name="Goodwin S."/>
            <person name="Spatafora J."/>
            <person name="Crous P."/>
            <person name="Grigoriev I."/>
        </authorList>
    </citation>
    <scope>NUCLEOTIDE SEQUENCE</scope>
    <source>
        <strain evidence="4">CBS 161.51</strain>
    </source>
</reference>
<dbReference type="SMART" id="SM00248">
    <property type="entry name" value="ANK"/>
    <property type="match status" value="3"/>
</dbReference>
<evidence type="ECO:0000313" key="5">
    <source>
        <dbReference type="Proteomes" id="UP000800038"/>
    </source>
</evidence>
<dbReference type="InterPro" id="IPR036770">
    <property type="entry name" value="Ankyrin_rpt-contain_sf"/>
</dbReference>
<dbReference type="SUPFAM" id="SSF48403">
    <property type="entry name" value="Ankyrin repeat"/>
    <property type="match status" value="1"/>
</dbReference>
<dbReference type="AlphaFoldDB" id="A0A6A5SF17"/>
<dbReference type="Proteomes" id="UP000800038">
    <property type="component" value="Unassembled WGS sequence"/>
</dbReference>
<dbReference type="EMBL" id="ML976154">
    <property type="protein sequence ID" value="KAF1937106.1"/>
    <property type="molecule type" value="Genomic_DNA"/>
</dbReference>
<dbReference type="PANTHER" id="PTHR24124:SF14">
    <property type="entry name" value="CHROMOSOME UNDETERMINED SCAFFOLD_25, WHOLE GENOME SHOTGUN SEQUENCE"/>
    <property type="match status" value="1"/>
</dbReference>
<feature type="repeat" description="ANK" evidence="3">
    <location>
        <begin position="64"/>
        <end position="96"/>
    </location>
</feature>
<evidence type="ECO:0000256" key="3">
    <source>
        <dbReference type="PROSITE-ProRule" id="PRU00023"/>
    </source>
</evidence>
<dbReference type="GO" id="GO:0010468">
    <property type="term" value="P:regulation of gene expression"/>
    <property type="evidence" value="ECO:0007669"/>
    <property type="project" value="TreeGrafter"/>
</dbReference>
<evidence type="ECO:0000313" key="4">
    <source>
        <dbReference type="EMBL" id="KAF1937106.1"/>
    </source>
</evidence>
<name>A0A6A5SF17_9PLEO</name>
<gene>
    <name evidence="4" type="ORF">EJ02DRAFT_477806</name>
</gene>
<keyword evidence="2 3" id="KW-0040">ANK repeat</keyword>
<dbReference type="Pfam" id="PF12796">
    <property type="entry name" value="Ank_2"/>
    <property type="match status" value="1"/>
</dbReference>
<dbReference type="InterPro" id="IPR002110">
    <property type="entry name" value="Ankyrin_rpt"/>
</dbReference>
<evidence type="ECO:0000256" key="1">
    <source>
        <dbReference type="ARBA" id="ARBA00022737"/>
    </source>
</evidence>
<accession>A0A6A5SF17</accession>
<dbReference type="OrthoDB" id="539213at2759"/>
<dbReference type="Gene3D" id="1.25.40.20">
    <property type="entry name" value="Ankyrin repeat-containing domain"/>
    <property type="match status" value="1"/>
</dbReference>
<dbReference type="GO" id="GO:0005634">
    <property type="term" value="C:nucleus"/>
    <property type="evidence" value="ECO:0007669"/>
    <property type="project" value="TreeGrafter"/>
</dbReference>
<proteinExistence type="predicted"/>
<dbReference type="PANTHER" id="PTHR24124">
    <property type="entry name" value="ANKYRIN REPEAT FAMILY A"/>
    <property type="match status" value="1"/>
</dbReference>
<keyword evidence="1" id="KW-0677">Repeat</keyword>
<keyword evidence="5" id="KW-1185">Reference proteome</keyword>
<evidence type="ECO:0000256" key="2">
    <source>
        <dbReference type="ARBA" id="ARBA00023043"/>
    </source>
</evidence>
<organism evidence="4 5">
    <name type="scientific">Clathrospora elynae</name>
    <dbReference type="NCBI Taxonomy" id="706981"/>
    <lineage>
        <taxon>Eukaryota</taxon>
        <taxon>Fungi</taxon>
        <taxon>Dikarya</taxon>
        <taxon>Ascomycota</taxon>
        <taxon>Pezizomycotina</taxon>
        <taxon>Dothideomycetes</taxon>
        <taxon>Pleosporomycetidae</taxon>
        <taxon>Pleosporales</taxon>
        <taxon>Diademaceae</taxon>
        <taxon>Clathrospora</taxon>
    </lineage>
</organism>
<sequence>MCISSTFRTQLLSSKRITFMFSYLLHGLNLNLSCNLVIVACHNHIDFVTALLQSGAELDAQNDFGETPLSATSNNATYPLLSALLSAGADLNHQASSGRTALHTFFNAATCALIQFHSADIRAGTLDARGRSIAHYLAWSKTSTLREIMRAKRHCIMQYSAELRISWSDYSAQETGYPGSLTSRAARYCIMRQNLLVRRKRLMCYLLQALTSMFMRRTAVASNVGAVENFLGIGAEDDLCEFDGDGRTAVQLAARCGRREAVDVLSAYSGTGDWGLEEEERVEIGGRLGR</sequence>
<protein>
    <submittedName>
        <fullName evidence="4">Ankyrin</fullName>
    </submittedName>
</protein>